<dbReference type="Proteomes" id="UP000325684">
    <property type="component" value="Unassembled WGS sequence"/>
</dbReference>
<feature type="non-terminal residue" evidence="2">
    <location>
        <position position="56"/>
    </location>
</feature>
<organism evidence="2 3">
    <name type="scientific">Microvirga brassicacearum</name>
    <dbReference type="NCBI Taxonomy" id="2580413"/>
    <lineage>
        <taxon>Bacteria</taxon>
        <taxon>Pseudomonadati</taxon>
        <taxon>Pseudomonadota</taxon>
        <taxon>Alphaproteobacteria</taxon>
        <taxon>Hyphomicrobiales</taxon>
        <taxon>Methylobacteriaceae</taxon>
        <taxon>Microvirga</taxon>
    </lineage>
</organism>
<sequence length="56" mass="6450">MLPEHTGQFEAHRPRLVRLAYRMLGSRAAAEDMVQEAWLRWQNADPTSVRDPGAFL</sequence>
<dbReference type="InterPro" id="IPR007627">
    <property type="entry name" value="RNA_pol_sigma70_r2"/>
</dbReference>
<gene>
    <name evidence="2" type="ORF">FEZ63_22290</name>
</gene>
<dbReference type="EMBL" id="VCMV01000065">
    <property type="protein sequence ID" value="KAB0264618.1"/>
    <property type="molecule type" value="Genomic_DNA"/>
</dbReference>
<name>A0A5N3P4E0_9HYPH</name>
<reference evidence="2 3" key="1">
    <citation type="journal article" date="2019" name="Microorganisms">
        <title>Genome Insights into the Novel Species Microvirga brassicacearum, a Rapeseed Endophyte with Biotechnological Potential.</title>
        <authorList>
            <person name="Jimenez-Gomez A."/>
            <person name="Saati-Santamaria Z."/>
            <person name="Igual J.M."/>
            <person name="Rivas R."/>
            <person name="Mateos P.F."/>
            <person name="Garcia-Fraile P."/>
        </authorList>
    </citation>
    <scope>NUCLEOTIDE SEQUENCE [LARGE SCALE GENOMIC DNA]</scope>
    <source>
        <strain evidence="2 3">CDVBN77</strain>
    </source>
</reference>
<dbReference type="GO" id="GO:0006352">
    <property type="term" value="P:DNA-templated transcription initiation"/>
    <property type="evidence" value="ECO:0007669"/>
    <property type="project" value="InterPro"/>
</dbReference>
<dbReference type="InterPro" id="IPR052704">
    <property type="entry name" value="ECF_Sigma-70_Domain"/>
</dbReference>
<dbReference type="Gene3D" id="1.10.1740.10">
    <property type="match status" value="1"/>
</dbReference>
<accession>A0A5N3P4E0</accession>
<dbReference type="Pfam" id="PF04542">
    <property type="entry name" value="Sigma70_r2"/>
    <property type="match status" value="1"/>
</dbReference>
<proteinExistence type="predicted"/>
<keyword evidence="3" id="KW-1185">Reference proteome</keyword>
<feature type="domain" description="RNA polymerase sigma-70 region 2" evidence="1">
    <location>
        <begin position="9"/>
        <end position="55"/>
    </location>
</feature>
<dbReference type="AlphaFoldDB" id="A0A5N3P4E0"/>
<dbReference type="SUPFAM" id="SSF88946">
    <property type="entry name" value="Sigma2 domain of RNA polymerase sigma factors"/>
    <property type="match status" value="1"/>
</dbReference>
<dbReference type="RefSeq" id="WP_275552362.1">
    <property type="nucleotide sequence ID" value="NZ_VCMV01000065.1"/>
</dbReference>
<dbReference type="PANTHER" id="PTHR30173">
    <property type="entry name" value="SIGMA 19 FACTOR"/>
    <property type="match status" value="1"/>
</dbReference>
<protein>
    <submittedName>
        <fullName evidence="2">RNA polymerase sigma factor SigJ</fullName>
    </submittedName>
</protein>
<dbReference type="GO" id="GO:0016987">
    <property type="term" value="F:sigma factor activity"/>
    <property type="evidence" value="ECO:0007669"/>
    <property type="project" value="TreeGrafter"/>
</dbReference>
<dbReference type="InterPro" id="IPR013325">
    <property type="entry name" value="RNA_pol_sigma_r2"/>
</dbReference>
<dbReference type="PANTHER" id="PTHR30173:SF36">
    <property type="entry name" value="ECF RNA POLYMERASE SIGMA FACTOR SIGJ"/>
    <property type="match status" value="1"/>
</dbReference>
<evidence type="ECO:0000313" key="2">
    <source>
        <dbReference type="EMBL" id="KAB0264618.1"/>
    </source>
</evidence>
<evidence type="ECO:0000259" key="1">
    <source>
        <dbReference type="Pfam" id="PF04542"/>
    </source>
</evidence>
<evidence type="ECO:0000313" key="3">
    <source>
        <dbReference type="Proteomes" id="UP000325684"/>
    </source>
</evidence>
<comment type="caution">
    <text evidence="2">The sequence shown here is derived from an EMBL/GenBank/DDBJ whole genome shotgun (WGS) entry which is preliminary data.</text>
</comment>